<dbReference type="InterPro" id="IPR036390">
    <property type="entry name" value="WH_DNA-bd_sf"/>
</dbReference>
<dbReference type="InterPro" id="IPR036388">
    <property type="entry name" value="WH-like_DNA-bd_sf"/>
</dbReference>
<accession>A0A8I0SDK5</accession>
<proteinExistence type="predicted"/>
<reference evidence="2 3" key="1">
    <citation type="submission" date="2020-10" db="EMBL/GenBank/DDBJ databases">
        <title>Draft genome sequences of plant-associated actinobacteria.</title>
        <authorList>
            <person name="Tarlachkov S.V."/>
            <person name="Starodumova I.P."/>
            <person name="Dorofeeva L.V."/>
            <person name="Prisyazhnaya N.V."/>
            <person name="Roubtsova T.V."/>
            <person name="Chizhov V.N."/>
            <person name="Nadler S.A."/>
            <person name="Subbotin S.A."/>
            <person name="Evtushenko L.I."/>
        </authorList>
    </citation>
    <scope>NUCLEOTIDE SEQUENCE [LARGE SCALE GENOMIC DNA]</scope>
    <source>
        <strain evidence="2 3">VKM Ac-2886</strain>
    </source>
</reference>
<evidence type="ECO:0000259" key="1">
    <source>
        <dbReference type="SMART" id="SM00418"/>
    </source>
</evidence>
<dbReference type="GO" id="GO:0003700">
    <property type="term" value="F:DNA-binding transcription factor activity"/>
    <property type="evidence" value="ECO:0007669"/>
    <property type="project" value="InterPro"/>
</dbReference>
<sequence>MVNERCAMMGSMSPRMNWASDAPRSPDVEHAVKVFGNRTSLGIIRYLAGVDRANYGTMCKALSASDAAISTHLRGLEAAAVVVADLPAGERVGRSVNYSLDPARVRVLSDVLRDYALGSLRSDNA</sequence>
<dbReference type="AlphaFoldDB" id="A0A8I0SDK5"/>
<comment type="caution">
    <text evidence="2">The sequence shown here is derived from an EMBL/GenBank/DDBJ whole genome shotgun (WGS) entry which is preliminary data.</text>
</comment>
<dbReference type="EMBL" id="JADKRP010000007">
    <property type="protein sequence ID" value="MBF4632690.1"/>
    <property type="molecule type" value="Genomic_DNA"/>
</dbReference>
<evidence type="ECO:0000313" key="2">
    <source>
        <dbReference type="EMBL" id="MBF4632690.1"/>
    </source>
</evidence>
<evidence type="ECO:0000313" key="3">
    <source>
        <dbReference type="Proteomes" id="UP000634579"/>
    </source>
</evidence>
<feature type="domain" description="HTH arsR-type" evidence="1">
    <location>
        <begin position="33"/>
        <end position="113"/>
    </location>
</feature>
<dbReference type="InterPro" id="IPR001845">
    <property type="entry name" value="HTH_ArsR_DNA-bd_dom"/>
</dbReference>
<protein>
    <submittedName>
        <fullName evidence="2">Transcriptional regulator</fullName>
    </submittedName>
</protein>
<dbReference type="SUPFAM" id="SSF46785">
    <property type="entry name" value="Winged helix' DNA-binding domain"/>
    <property type="match status" value="1"/>
</dbReference>
<name>A0A8I0SDK5_9MICO</name>
<dbReference type="Gene3D" id="1.10.10.10">
    <property type="entry name" value="Winged helix-like DNA-binding domain superfamily/Winged helix DNA-binding domain"/>
    <property type="match status" value="1"/>
</dbReference>
<gene>
    <name evidence="2" type="ORF">ITJ42_15835</name>
</gene>
<keyword evidence="3" id="KW-1185">Reference proteome</keyword>
<organism evidence="2 3">
    <name type="scientific">Clavibacter phaseoli</name>
    <dbReference type="NCBI Taxonomy" id="1734031"/>
    <lineage>
        <taxon>Bacteria</taxon>
        <taxon>Bacillati</taxon>
        <taxon>Actinomycetota</taxon>
        <taxon>Actinomycetes</taxon>
        <taxon>Micrococcales</taxon>
        <taxon>Microbacteriaceae</taxon>
        <taxon>Clavibacter</taxon>
    </lineage>
</organism>
<dbReference type="Proteomes" id="UP000634579">
    <property type="component" value="Unassembled WGS sequence"/>
</dbReference>
<dbReference type="SMART" id="SM00418">
    <property type="entry name" value="HTH_ARSR"/>
    <property type="match status" value="1"/>
</dbReference>